<protein>
    <submittedName>
        <fullName evidence="2">Uncharacterized protein</fullName>
    </submittedName>
</protein>
<keyword evidence="1" id="KW-0472">Membrane</keyword>
<dbReference type="EMBL" id="JABFAA010000009">
    <property type="protein sequence ID" value="MBA0692851.1"/>
    <property type="molecule type" value="Genomic_DNA"/>
</dbReference>
<accession>A0A7J8XZU9</accession>
<evidence type="ECO:0000313" key="3">
    <source>
        <dbReference type="Proteomes" id="UP000593577"/>
    </source>
</evidence>
<dbReference type="Proteomes" id="UP000593577">
    <property type="component" value="Unassembled WGS sequence"/>
</dbReference>
<evidence type="ECO:0000313" key="2">
    <source>
        <dbReference type="EMBL" id="MBA0692851.1"/>
    </source>
</evidence>
<sequence>MLIKVSNLTATAVFTLTAVNAPPIQTHPNSLEKFNTYFTIQNVQVSHPIDLNFVSNQLEFKYLDQLCDWVGYLVYKLGVFATKTLLEPLALRLSLPMVTLVEPSFPSLLISWLKRLISLSLPLQDIFPFQMRAMVTTMAYSLTTLSTLTAMQIVYLLVSSNKNLRHDTFLSHIFQAFKLNVSVDPDQAITS</sequence>
<reference evidence="2 3" key="1">
    <citation type="journal article" date="2019" name="Genome Biol. Evol.">
        <title>Insights into the evolution of the New World diploid cottons (Gossypium, subgenus Houzingenia) based on genome sequencing.</title>
        <authorList>
            <person name="Grover C.E."/>
            <person name="Arick M.A. 2nd"/>
            <person name="Thrash A."/>
            <person name="Conover J.L."/>
            <person name="Sanders W.S."/>
            <person name="Peterson D.G."/>
            <person name="Frelichowski J.E."/>
            <person name="Scheffler J.A."/>
            <person name="Scheffler B.E."/>
            <person name="Wendel J.F."/>
        </authorList>
    </citation>
    <scope>NUCLEOTIDE SEQUENCE [LARGE SCALE GENOMIC DNA]</scope>
    <source>
        <strain evidence="2">185</strain>
        <tissue evidence="2">Leaf</tissue>
    </source>
</reference>
<organism evidence="2 3">
    <name type="scientific">Gossypium aridum</name>
    <name type="common">American cotton</name>
    <name type="synonym">Erioxylum aridum</name>
    <dbReference type="NCBI Taxonomy" id="34290"/>
    <lineage>
        <taxon>Eukaryota</taxon>
        <taxon>Viridiplantae</taxon>
        <taxon>Streptophyta</taxon>
        <taxon>Embryophyta</taxon>
        <taxon>Tracheophyta</taxon>
        <taxon>Spermatophyta</taxon>
        <taxon>Magnoliopsida</taxon>
        <taxon>eudicotyledons</taxon>
        <taxon>Gunneridae</taxon>
        <taxon>Pentapetalae</taxon>
        <taxon>rosids</taxon>
        <taxon>malvids</taxon>
        <taxon>Malvales</taxon>
        <taxon>Malvaceae</taxon>
        <taxon>Malvoideae</taxon>
        <taxon>Gossypium</taxon>
    </lineage>
</organism>
<keyword evidence="3" id="KW-1185">Reference proteome</keyword>
<keyword evidence="1" id="KW-1133">Transmembrane helix</keyword>
<dbReference type="AlphaFoldDB" id="A0A7J8XZU9"/>
<name>A0A7J8XZU9_GOSAI</name>
<feature type="transmembrane region" description="Helical" evidence="1">
    <location>
        <begin position="133"/>
        <end position="158"/>
    </location>
</feature>
<keyword evidence="1" id="KW-0812">Transmembrane</keyword>
<proteinExistence type="predicted"/>
<comment type="caution">
    <text evidence="2">The sequence shown here is derived from an EMBL/GenBank/DDBJ whole genome shotgun (WGS) entry which is preliminary data.</text>
</comment>
<gene>
    <name evidence="2" type="ORF">Goari_010381</name>
</gene>
<evidence type="ECO:0000256" key="1">
    <source>
        <dbReference type="SAM" id="Phobius"/>
    </source>
</evidence>